<protein>
    <submittedName>
        <fullName evidence="1">Uncharacterized protein</fullName>
    </submittedName>
</protein>
<sequence>MERPILRDAHLFRLVGVRAAAFGSFSFDELLEVPDEPVEDRLIPTLEGKFRDEGHAGYYSLLVAPTVKAHLHGLGNVSTRTRELHLVTGKPERITVSTRYSLRYPLKGRHIYFG</sequence>
<accession>A0A059TNB2</accession>
<dbReference type="EMBL" id="CP007551">
    <property type="protein sequence ID" value="AHZ21461.1"/>
    <property type="molecule type" value="Genomic_DNA"/>
</dbReference>
<evidence type="ECO:0000313" key="1">
    <source>
        <dbReference type="EMBL" id="AHZ21461.1"/>
    </source>
</evidence>
<gene>
    <name evidence="1" type="ORF">BM92_01810</name>
</gene>
<reference evidence="1 2" key="1">
    <citation type="submission" date="2014-04" db="EMBL/GenBank/DDBJ databases">
        <title>Transcriptional profiles of Haloferax mediterranei on the basis of nitrogen availability.</title>
        <authorList>
            <person name="Bautista V."/>
        </authorList>
    </citation>
    <scope>NUCLEOTIDE SEQUENCE [LARGE SCALE GENOMIC DNA]</scope>
    <source>
        <strain evidence="2">ATCC 33500 / DSM 1411 / JCM 8866 / NBRC 14739 / NCIMB 2177 / R-4</strain>
    </source>
</reference>
<proteinExistence type="predicted"/>
<dbReference type="AlphaFoldDB" id="A0A059TNB2"/>
<name>A0A059TNB2_HALMT</name>
<evidence type="ECO:0000313" key="2">
    <source>
        <dbReference type="Proteomes" id="UP000027075"/>
    </source>
</evidence>
<organism evidence="1 2">
    <name type="scientific">Haloferax mediterranei (strain ATCC 33500 / DSM 1411 / JCM 8866 / NBRC 14739 / NCIMB 2177 / R-4)</name>
    <name type="common">Halobacterium mediterranei</name>
    <dbReference type="NCBI Taxonomy" id="523841"/>
    <lineage>
        <taxon>Archaea</taxon>
        <taxon>Methanobacteriati</taxon>
        <taxon>Methanobacteriota</taxon>
        <taxon>Stenosarchaea group</taxon>
        <taxon>Halobacteria</taxon>
        <taxon>Halobacteriales</taxon>
        <taxon>Haloferacaceae</taxon>
        <taxon>Haloferax</taxon>
    </lineage>
</organism>
<dbReference type="Proteomes" id="UP000027075">
    <property type="component" value="Chromosome"/>
</dbReference>